<feature type="region of interest" description="Disordered" evidence="3">
    <location>
        <begin position="138"/>
        <end position="159"/>
    </location>
</feature>
<dbReference type="Pfam" id="PF03963">
    <property type="entry name" value="FlgD"/>
    <property type="match status" value="1"/>
</dbReference>
<keyword evidence="4" id="KW-0969">Cilium</keyword>
<feature type="region of interest" description="Disordered" evidence="3">
    <location>
        <begin position="1"/>
        <end position="26"/>
    </location>
</feature>
<dbReference type="RefSeq" id="WP_138789763.1">
    <property type="nucleotide sequence ID" value="NZ_JBHTGQ010000017.1"/>
</dbReference>
<sequence length="159" mass="17245">MADVVAPKVQWPNYSSSNPKPASGQGMGKDDFLKILIAQLKNQDPTQPLQDREFIAQMAQFTSVEQLAKMSDEMKLLRQSMGFATGLIGKTIEWEQLNAVTNVKEKKTGVVSSLTFKEGKQFADVDGASVQIDQILRVWEGSAPGEPGENGDAGDGEDA</sequence>
<comment type="similarity">
    <text evidence="1">Belongs to the FlgD family.</text>
</comment>
<evidence type="ECO:0000256" key="2">
    <source>
        <dbReference type="ARBA" id="ARBA00022795"/>
    </source>
</evidence>
<dbReference type="Proteomes" id="UP001596528">
    <property type="component" value="Unassembled WGS sequence"/>
</dbReference>
<name>A0ABW2V2U9_9BACL</name>
<keyword evidence="4" id="KW-0282">Flagellum</keyword>
<dbReference type="InterPro" id="IPR005648">
    <property type="entry name" value="FlgD"/>
</dbReference>
<organism evidence="4 5">
    <name type="scientific">Paenibacillus thermoaerophilus</name>
    <dbReference type="NCBI Taxonomy" id="1215385"/>
    <lineage>
        <taxon>Bacteria</taxon>
        <taxon>Bacillati</taxon>
        <taxon>Bacillota</taxon>
        <taxon>Bacilli</taxon>
        <taxon>Bacillales</taxon>
        <taxon>Paenibacillaceae</taxon>
        <taxon>Paenibacillus</taxon>
    </lineage>
</organism>
<evidence type="ECO:0000313" key="5">
    <source>
        <dbReference type="Proteomes" id="UP001596528"/>
    </source>
</evidence>
<accession>A0ABW2V2U9</accession>
<reference evidence="5" key="1">
    <citation type="journal article" date="2019" name="Int. J. Syst. Evol. Microbiol.">
        <title>The Global Catalogue of Microorganisms (GCM) 10K type strain sequencing project: providing services to taxonomists for standard genome sequencing and annotation.</title>
        <authorList>
            <consortium name="The Broad Institute Genomics Platform"/>
            <consortium name="The Broad Institute Genome Sequencing Center for Infectious Disease"/>
            <person name="Wu L."/>
            <person name="Ma J."/>
        </authorList>
    </citation>
    <scope>NUCLEOTIDE SEQUENCE [LARGE SCALE GENOMIC DNA]</scope>
    <source>
        <strain evidence="5">JCM 18657</strain>
    </source>
</reference>
<protein>
    <submittedName>
        <fullName evidence="4">Flagellar hook capping FlgD N-terminal domain-containing protein</fullName>
    </submittedName>
</protein>
<proteinExistence type="inferred from homology"/>
<keyword evidence="2" id="KW-1005">Bacterial flagellum biogenesis</keyword>
<comment type="caution">
    <text evidence="4">The sequence shown here is derived from an EMBL/GenBank/DDBJ whole genome shotgun (WGS) entry which is preliminary data.</text>
</comment>
<keyword evidence="5" id="KW-1185">Reference proteome</keyword>
<evidence type="ECO:0000313" key="4">
    <source>
        <dbReference type="EMBL" id="MFC7749745.1"/>
    </source>
</evidence>
<keyword evidence="4" id="KW-0966">Cell projection</keyword>
<gene>
    <name evidence="4" type="ORF">ACFQWB_07320</name>
</gene>
<evidence type="ECO:0000256" key="3">
    <source>
        <dbReference type="SAM" id="MobiDB-lite"/>
    </source>
</evidence>
<dbReference type="EMBL" id="JBHTGQ010000017">
    <property type="protein sequence ID" value="MFC7749745.1"/>
    <property type="molecule type" value="Genomic_DNA"/>
</dbReference>
<evidence type="ECO:0000256" key="1">
    <source>
        <dbReference type="ARBA" id="ARBA00010577"/>
    </source>
</evidence>